<dbReference type="PANTHER" id="PTHR12628:SF10">
    <property type="entry name" value="HOMEOBOX DOMAIN-CONTAINING PROTEIN"/>
    <property type="match status" value="1"/>
</dbReference>
<evidence type="ECO:0000256" key="3">
    <source>
        <dbReference type="ARBA" id="ARBA00022771"/>
    </source>
</evidence>
<evidence type="ECO:0000313" key="10">
    <source>
        <dbReference type="EMBL" id="TFJ86089.1"/>
    </source>
</evidence>
<comment type="subcellular location">
    <subcellularLocation>
        <location evidence="1">Nucleus</location>
    </subcellularLocation>
</comment>
<dbReference type="CDD" id="cd15499">
    <property type="entry name" value="PHD1_MTF2_PHF19_like"/>
    <property type="match status" value="1"/>
</dbReference>
<dbReference type="SUPFAM" id="SSF57903">
    <property type="entry name" value="FYVE/PHD zinc finger"/>
    <property type="match status" value="1"/>
</dbReference>
<dbReference type="GO" id="GO:0003682">
    <property type="term" value="F:chromatin binding"/>
    <property type="evidence" value="ECO:0007669"/>
    <property type="project" value="TreeGrafter"/>
</dbReference>
<evidence type="ECO:0000313" key="11">
    <source>
        <dbReference type="Proteomes" id="UP000355283"/>
    </source>
</evidence>
<feature type="region of interest" description="Disordered" evidence="8">
    <location>
        <begin position="710"/>
        <end position="836"/>
    </location>
</feature>
<feature type="coiled-coil region" evidence="7">
    <location>
        <begin position="581"/>
        <end position="619"/>
    </location>
</feature>
<dbReference type="GO" id="GO:0008270">
    <property type="term" value="F:zinc ion binding"/>
    <property type="evidence" value="ECO:0007669"/>
    <property type="project" value="UniProtKB-KW"/>
</dbReference>
<feature type="compositionally biased region" description="Low complexity" evidence="8">
    <location>
        <begin position="821"/>
        <end position="830"/>
    </location>
</feature>
<gene>
    <name evidence="10" type="ORF">NSK_002909</name>
</gene>
<dbReference type="GO" id="GO:0005634">
    <property type="term" value="C:nucleus"/>
    <property type="evidence" value="ECO:0007669"/>
    <property type="project" value="UniProtKB-SubCell"/>
</dbReference>
<feature type="compositionally biased region" description="Basic and acidic residues" evidence="8">
    <location>
        <begin position="384"/>
        <end position="396"/>
    </location>
</feature>
<feature type="region of interest" description="Disordered" evidence="8">
    <location>
        <begin position="234"/>
        <end position="487"/>
    </location>
</feature>
<feature type="region of interest" description="Disordered" evidence="8">
    <location>
        <begin position="157"/>
        <end position="200"/>
    </location>
</feature>
<evidence type="ECO:0000256" key="5">
    <source>
        <dbReference type="ARBA" id="ARBA00023242"/>
    </source>
</evidence>
<keyword evidence="2" id="KW-0479">Metal-binding</keyword>
<evidence type="ECO:0000256" key="8">
    <source>
        <dbReference type="SAM" id="MobiDB-lite"/>
    </source>
</evidence>
<dbReference type="AlphaFoldDB" id="A0A4D9DC21"/>
<evidence type="ECO:0000256" key="1">
    <source>
        <dbReference type="ARBA" id="ARBA00004123"/>
    </source>
</evidence>
<evidence type="ECO:0000256" key="4">
    <source>
        <dbReference type="ARBA" id="ARBA00022833"/>
    </source>
</evidence>
<sequence>MANKFIAGQIGKNRGRSRGSILRGGILPSEQRKRSRQDSSEEEGRSVTATTNAPETCLKRSRFMGVTGAGAAINSDPKSSDPSSCRAKRKTTTKRNASNEEMNIDESDTGANTKCIDDADQKTDDRLKSGVVRNMRRKVAAAKKGLLEALARLVSGHRQKQGPLKKADTRRSAHFSSIHALQRPKKPIQSRSEASTDSEAAQYLPISKESESAAVKASPRLSLNPRRRYSKAGILSKDQILASTPHAGAEVRQQGPEERPVRSTKSLSTERKDRGDMGPSSSARQQERKRSNKRQQEEKHSLRLALKGRRHYNAEGVVDEEATRWTLPSRKRVLGRQEYDKQGYDKSKGQHDDAKDGKGEQSNAGKGKRSGRQAGASKRSTRSRAGDPRATQDSRLKSAPSKGAEASTTRRRHKNDKHDNSHAHGVRMFEEGKKEGRGRKKEKRPPLEEESEADERPRSRRHSFPPLQTRSRTRGKRSSRLARKDRRVYGKDGFRVVTQESCAELPSEARAGRKRVRRKRRAWVKGVVAVQAPEDILGQRAKRHLKALGDNLFTLKALSDRWAGTASVEADERHVPLRQTRTEAEAKLTTAKRQLRETMAQLLNLYKEEALENSDWEAEEATCAVCGGGEATDENDIAICDKCRVPYHQDCHAPPLRPEDLGEEEDEWWCSRCELVYDRLSNAVLDAYGVEEEGARTFRRVQSLLEDAYDSKAEGADHEESEDEDSDYVTEESEDEDEDSGFEDGSSEDEERGGGGSSDDGSRSVALSNDKVGQKLQAKRKENAPRKGPNDRKQDKESYARARSSSTGSYHSSEDEDFDSDNSSYSSGDSFDSDFY</sequence>
<dbReference type="GO" id="GO:0003677">
    <property type="term" value="F:DNA binding"/>
    <property type="evidence" value="ECO:0007669"/>
    <property type="project" value="TreeGrafter"/>
</dbReference>
<feature type="compositionally biased region" description="Acidic residues" evidence="8">
    <location>
        <begin position="719"/>
        <end position="751"/>
    </location>
</feature>
<evidence type="ECO:0000256" key="7">
    <source>
        <dbReference type="SAM" id="Coils"/>
    </source>
</evidence>
<dbReference type="InterPro" id="IPR019787">
    <property type="entry name" value="Znf_PHD-finger"/>
</dbReference>
<feature type="region of interest" description="Disordered" evidence="8">
    <location>
        <begin position="1"/>
        <end position="117"/>
    </location>
</feature>
<keyword evidence="11" id="KW-1185">Reference proteome</keyword>
<feature type="domain" description="PHD-type" evidence="9">
    <location>
        <begin position="620"/>
        <end position="676"/>
    </location>
</feature>
<feature type="compositionally biased region" description="Basic and acidic residues" evidence="8">
    <location>
        <begin position="285"/>
        <end position="301"/>
    </location>
</feature>
<keyword evidence="3 6" id="KW-0863">Zinc-finger</keyword>
<dbReference type="Gene3D" id="3.30.40.10">
    <property type="entry name" value="Zinc/RING finger domain, C3HC4 (zinc finger)"/>
    <property type="match status" value="1"/>
</dbReference>
<comment type="caution">
    <text evidence="10">The sequence shown here is derived from an EMBL/GenBank/DDBJ whole genome shotgun (WGS) entry which is preliminary data.</text>
</comment>
<proteinExistence type="predicted"/>
<feature type="compositionally biased region" description="Basic and acidic residues" evidence="8">
    <location>
        <begin position="30"/>
        <end position="45"/>
    </location>
</feature>
<feature type="compositionally biased region" description="Basic and acidic residues" evidence="8">
    <location>
        <begin position="335"/>
        <end position="359"/>
    </location>
</feature>
<organism evidence="10 11">
    <name type="scientific">Nannochloropsis salina CCMP1776</name>
    <dbReference type="NCBI Taxonomy" id="1027361"/>
    <lineage>
        <taxon>Eukaryota</taxon>
        <taxon>Sar</taxon>
        <taxon>Stramenopiles</taxon>
        <taxon>Ochrophyta</taxon>
        <taxon>Eustigmatophyceae</taxon>
        <taxon>Eustigmatales</taxon>
        <taxon>Monodopsidaceae</taxon>
        <taxon>Microchloropsis</taxon>
        <taxon>Microchloropsis salina</taxon>
    </lineage>
</organism>
<evidence type="ECO:0000259" key="9">
    <source>
        <dbReference type="PROSITE" id="PS50016"/>
    </source>
</evidence>
<dbReference type="EMBL" id="SDOX01000010">
    <property type="protein sequence ID" value="TFJ86089.1"/>
    <property type="molecule type" value="Genomic_DNA"/>
</dbReference>
<dbReference type="InterPro" id="IPR001965">
    <property type="entry name" value="Znf_PHD"/>
</dbReference>
<dbReference type="GO" id="GO:0045814">
    <property type="term" value="P:negative regulation of gene expression, epigenetic"/>
    <property type="evidence" value="ECO:0007669"/>
    <property type="project" value="TreeGrafter"/>
</dbReference>
<dbReference type="SMART" id="SM00249">
    <property type="entry name" value="PHD"/>
    <property type="match status" value="1"/>
</dbReference>
<protein>
    <recommendedName>
        <fullName evidence="9">PHD-type domain-containing protein</fullName>
    </recommendedName>
</protein>
<name>A0A4D9DC21_9STRA</name>
<keyword evidence="4" id="KW-0862">Zinc</keyword>
<dbReference type="PROSITE" id="PS50016">
    <property type="entry name" value="ZF_PHD_2"/>
    <property type="match status" value="1"/>
</dbReference>
<dbReference type="PANTHER" id="PTHR12628">
    <property type="entry name" value="POLYCOMB-LIKE TRANSCRIPTION FACTOR"/>
    <property type="match status" value="1"/>
</dbReference>
<feature type="compositionally biased region" description="Basic and acidic residues" evidence="8">
    <location>
        <begin position="779"/>
        <end position="800"/>
    </location>
</feature>
<dbReference type="InterPro" id="IPR013083">
    <property type="entry name" value="Znf_RING/FYVE/PHD"/>
</dbReference>
<reference evidence="10 11" key="1">
    <citation type="submission" date="2019-01" db="EMBL/GenBank/DDBJ databases">
        <title>Nuclear Genome Assembly of the Microalgal Biofuel strain Nannochloropsis salina CCMP1776.</title>
        <authorList>
            <person name="Hovde B."/>
        </authorList>
    </citation>
    <scope>NUCLEOTIDE SEQUENCE [LARGE SCALE GENOMIC DNA]</scope>
    <source>
        <strain evidence="10 11">CCMP1776</strain>
    </source>
</reference>
<feature type="compositionally biased region" description="Basic residues" evidence="8">
    <location>
        <begin position="471"/>
        <end position="486"/>
    </location>
</feature>
<dbReference type="InterPro" id="IPR011011">
    <property type="entry name" value="Znf_FYVE_PHD"/>
</dbReference>
<keyword evidence="7" id="KW-0175">Coiled coil</keyword>
<feature type="compositionally biased region" description="Polar residues" evidence="8">
    <location>
        <begin position="189"/>
        <end position="199"/>
    </location>
</feature>
<keyword evidence="5" id="KW-0539">Nucleus</keyword>
<dbReference type="Pfam" id="PF00628">
    <property type="entry name" value="PHD"/>
    <property type="match status" value="1"/>
</dbReference>
<evidence type="ECO:0000256" key="6">
    <source>
        <dbReference type="PROSITE-ProRule" id="PRU00146"/>
    </source>
</evidence>
<accession>A0A4D9DC21</accession>
<evidence type="ECO:0000256" key="2">
    <source>
        <dbReference type="ARBA" id="ARBA00022723"/>
    </source>
</evidence>
<feature type="compositionally biased region" description="Basic and acidic residues" evidence="8">
    <location>
        <begin position="416"/>
        <end position="435"/>
    </location>
</feature>
<dbReference type="OrthoDB" id="1903104at2759"/>
<feature type="compositionally biased region" description="Low complexity" evidence="8">
    <location>
        <begin position="18"/>
        <end position="27"/>
    </location>
</feature>
<dbReference type="Proteomes" id="UP000355283">
    <property type="component" value="Unassembled WGS sequence"/>
</dbReference>